<gene>
    <name evidence="2" type="ORF">G6F51_000734</name>
</gene>
<dbReference type="Proteomes" id="UP000717996">
    <property type="component" value="Unassembled WGS sequence"/>
</dbReference>
<dbReference type="OMA" id="QKPHFET"/>
<feature type="region of interest" description="Disordered" evidence="1">
    <location>
        <begin position="1"/>
        <end position="26"/>
    </location>
</feature>
<name>A0A9P6YNI4_RHIOR</name>
<evidence type="ECO:0000313" key="3">
    <source>
        <dbReference type="Proteomes" id="UP000717996"/>
    </source>
</evidence>
<organism evidence="2 3">
    <name type="scientific">Rhizopus oryzae</name>
    <name type="common">Mucormycosis agent</name>
    <name type="synonym">Rhizopus arrhizus var. delemar</name>
    <dbReference type="NCBI Taxonomy" id="64495"/>
    <lineage>
        <taxon>Eukaryota</taxon>
        <taxon>Fungi</taxon>
        <taxon>Fungi incertae sedis</taxon>
        <taxon>Mucoromycota</taxon>
        <taxon>Mucoromycotina</taxon>
        <taxon>Mucoromycetes</taxon>
        <taxon>Mucorales</taxon>
        <taxon>Mucorineae</taxon>
        <taxon>Rhizopodaceae</taxon>
        <taxon>Rhizopus</taxon>
    </lineage>
</organism>
<proteinExistence type="predicted"/>
<protein>
    <submittedName>
        <fullName evidence="2">Uncharacterized protein</fullName>
    </submittedName>
</protein>
<feature type="compositionally biased region" description="Polar residues" evidence="1">
    <location>
        <begin position="1"/>
        <end position="11"/>
    </location>
</feature>
<sequence length="149" mass="17736">MSTEESVTINKTTDRQSHLRSLKDRLEKYKTKNKEITQKEAEEEARLLEKERIRRQEEERLEAERRILLEELKKAEIQKAMLPTIPQVIQPQSQTVLQLQLELQQQLQRQQQQPQPQPQQQTMLTNPLSFGYPTTITEKEAINWLKNSF</sequence>
<dbReference type="OrthoDB" id="2288914at2759"/>
<evidence type="ECO:0000313" key="2">
    <source>
        <dbReference type="EMBL" id="KAG1553202.1"/>
    </source>
</evidence>
<dbReference type="AlphaFoldDB" id="A0A9P6YNI4"/>
<accession>A0A9P6YNI4</accession>
<feature type="compositionally biased region" description="Basic and acidic residues" evidence="1">
    <location>
        <begin position="12"/>
        <end position="26"/>
    </location>
</feature>
<comment type="caution">
    <text evidence="2">The sequence shown here is derived from an EMBL/GenBank/DDBJ whole genome shotgun (WGS) entry which is preliminary data.</text>
</comment>
<feature type="region of interest" description="Disordered" evidence="1">
    <location>
        <begin position="105"/>
        <end position="126"/>
    </location>
</feature>
<dbReference type="EMBL" id="JAANIT010000047">
    <property type="protein sequence ID" value="KAG1553202.1"/>
    <property type="molecule type" value="Genomic_DNA"/>
</dbReference>
<reference evidence="2" key="1">
    <citation type="journal article" date="2020" name="Microb. Genom.">
        <title>Genetic diversity of clinical and environmental Mucorales isolates obtained from an investigation of mucormycosis cases among solid organ transplant recipients.</title>
        <authorList>
            <person name="Nguyen M.H."/>
            <person name="Kaul D."/>
            <person name="Muto C."/>
            <person name="Cheng S.J."/>
            <person name="Richter R.A."/>
            <person name="Bruno V.M."/>
            <person name="Liu G."/>
            <person name="Beyhan S."/>
            <person name="Sundermann A.J."/>
            <person name="Mounaud S."/>
            <person name="Pasculle A.W."/>
            <person name="Nierman W.C."/>
            <person name="Driscoll E."/>
            <person name="Cumbie R."/>
            <person name="Clancy C.J."/>
            <person name="Dupont C.L."/>
        </authorList>
    </citation>
    <scope>NUCLEOTIDE SEQUENCE</scope>
    <source>
        <strain evidence="2">GL16</strain>
    </source>
</reference>
<evidence type="ECO:0000256" key="1">
    <source>
        <dbReference type="SAM" id="MobiDB-lite"/>
    </source>
</evidence>